<dbReference type="Pfam" id="PF00149">
    <property type="entry name" value="Metallophos"/>
    <property type="match status" value="1"/>
</dbReference>
<dbReference type="Gene3D" id="3.60.21.10">
    <property type="match status" value="1"/>
</dbReference>
<proteinExistence type="predicted"/>
<dbReference type="SUPFAM" id="SSF56300">
    <property type="entry name" value="Metallo-dependent phosphatases"/>
    <property type="match status" value="1"/>
</dbReference>
<dbReference type="EMBL" id="PFNG01000136">
    <property type="protein sequence ID" value="PIZ38849.1"/>
    <property type="molecule type" value="Genomic_DNA"/>
</dbReference>
<protein>
    <submittedName>
        <fullName evidence="2">Metallophosphoesterase</fullName>
    </submittedName>
</protein>
<dbReference type="GO" id="GO:0016787">
    <property type="term" value="F:hydrolase activity"/>
    <property type="evidence" value="ECO:0007669"/>
    <property type="project" value="InterPro"/>
</dbReference>
<dbReference type="RefSeq" id="WP_286976662.1">
    <property type="nucleotide sequence ID" value="NZ_PEXG01000182.1"/>
</dbReference>
<evidence type="ECO:0000259" key="1">
    <source>
        <dbReference type="Pfam" id="PF00149"/>
    </source>
</evidence>
<dbReference type="PANTHER" id="PTHR43143">
    <property type="entry name" value="METALLOPHOSPHOESTERASE, CALCINEURIN SUPERFAMILY"/>
    <property type="match status" value="1"/>
</dbReference>
<name>A0A2M7T7W6_9ACTN</name>
<sequence>MPSTPNRSRIILIIIFMVCLVAAVGIVLASPPVSDKGSSAVASKTVGPATFQSQESTPGAPFRFVVMADSRGSTKGVNESVLRTIMGKVKKLSPQPKFVFFTGDMVGGGPTVARQLDFWKSVMDDYYPLKAIYPAIGNHEGKEPVFSKAFTYLPNEMVTGYGHTVYWINYGNADFFVLNSNRSHEVTAAERNWLDKALKNSAKNLHFVFVHEPAYPTGSHLGSSLDANKLSRDKLWTIFDARGVTLVFVGHEHNYARRHIDSAMNETIKGTRFGFKRKIYQVTSGSVGAPPTSTYKSKTGVDVPPKAVYNYSVVDVSGGKVSVRVFDSKNKCIDKFSIGK</sequence>
<dbReference type="PANTHER" id="PTHR43143:SF1">
    <property type="entry name" value="SERINE_THREONINE-PROTEIN PHOSPHATASE CPPED1"/>
    <property type="match status" value="1"/>
</dbReference>
<dbReference type="InterPro" id="IPR051918">
    <property type="entry name" value="STPP_CPPED1"/>
</dbReference>
<organism evidence="2 3">
    <name type="scientific">Candidatus Aquicultor secundus</name>
    <dbReference type="NCBI Taxonomy" id="1973895"/>
    <lineage>
        <taxon>Bacteria</taxon>
        <taxon>Bacillati</taxon>
        <taxon>Actinomycetota</taxon>
        <taxon>Candidatus Aquicultoria</taxon>
        <taxon>Candidatus Aquicultorales</taxon>
        <taxon>Candidatus Aquicultoraceae</taxon>
        <taxon>Candidatus Aquicultor</taxon>
    </lineage>
</organism>
<accession>A0A2M7T7W6</accession>
<feature type="domain" description="Calcineurin-like phosphoesterase" evidence="1">
    <location>
        <begin position="82"/>
        <end position="255"/>
    </location>
</feature>
<dbReference type="AlphaFoldDB" id="A0A2M7T7W6"/>
<dbReference type="InterPro" id="IPR004843">
    <property type="entry name" value="Calcineurin-like_PHP"/>
</dbReference>
<evidence type="ECO:0000313" key="3">
    <source>
        <dbReference type="Proteomes" id="UP000230956"/>
    </source>
</evidence>
<evidence type="ECO:0000313" key="2">
    <source>
        <dbReference type="EMBL" id="PIZ38849.1"/>
    </source>
</evidence>
<reference evidence="3" key="1">
    <citation type="submission" date="2017-09" db="EMBL/GenBank/DDBJ databases">
        <title>Depth-based differentiation of microbial function through sediment-hosted aquifers and enrichment of novel symbionts in the deep terrestrial subsurface.</title>
        <authorList>
            <person name="Probst A.J."/>
            <person name="Ladd B."/>
            <person name="Jarett J.K."/>
            <person name="Geller-Mcgrath D.E."/>
            <person name="Sieber C.M.K."/>
            <person name="Emerson J.B."/>
            <person name="Anantharaman K."/>
            <person name="Thomas B.C."/>
            <person name="Malmstrom R."/>
            <person name="Stieglmeier M."/>
            <person name="Klingl A."/>
            <person name="Woyke T."/>
            <person name="Ryan C.M."/>
            <person name="Banfield J.F."/>
        </authorList>
    </citation>
    <scope>NUCLEOTIDE SEQUENCE [LARGE SCALE GENOMIC DNA]</scope>
</reference>
<comment type="caution">
    <text evidence="2">The sequence shown here is derived from an EMBL/GenBank/DDBJ whole genome shotgun (WGS) entry which is preliminary data.</text>
</comment>
<gene>
    <name evidence="2" type="ORF">COY37_05730</name>
</gene>
<dbReference type="InterPro" id="IPR029052">
    <property type="entry name" value="Metallo-depent_PP-like"/>
</dbReference>
<dbReference type="Proteomes" id="UP000230956">
    <property type="component" value="Unassembled WGS sequence"/>
</dbReference>